<keyword evidence="1" id="KW-1133">Transmembrane helix</keyword>
<dbReference type="EMBL" id="SITJ01000055">
    <property type="protein sequence ID" value="TBL69136.1"/>
    <property type="molecule type" value="Genomic_DNA"/>
</dbReference>
<sequence>MPKAIHKTRDKNHAHRLTAMLMLHEHICTLNRTGFFGEFLVRKLGQPDPYSRWKRNTLFRLLLAVCVLVVQVTFDC</sequence>
<proteinExistence type="predicted"/>
<evidence type="ECO:0000313" key="3">
    <source>
        <dbReference type="Proteomes" id="UP000291600"/>
    </source>
</evidence>
<protein>
    <submittedName>
        <fullName evidence="2">Uncharacterized protein</fullName>
    </submittedName>
</protein>
<keyword evidence="1" id="KW-0472">Membrane</keyword>
<dbReference type="Proteomes" id="UP000291600">
    <property type="component" value="Unassembled WGS sequence"/>
</dbReference>
<dbReference type="AlphaFoldDB" id="A0ABD7Q7H1"/>
<gene>
    <name evidence="2" type="ORF">EYY96_05350</name>
</gene>
<keyword evidence="1" id="KW-0812">Transmembrane</keyword>
<feature type="transmembrane region" description="Helical" evidence="1">
    <location>
        <begin position="57"/>
        <end position="74"/>
    </location>
</feature>
<evidence type="ECO:0000256" key="1">
    <source>
        <dbReference type="SAM" id="Phobius"/>
    </source>
</evidence>
<name>A0ABD7Q7H1_HAFAL</name>
<reference evidence="2 3" key="1">
    <citation type="submission" date="2019-02" db="EMBL/GenBank/DDBJ databases">
        <title>Comparative genomic analysis of the Hafnia genus genomes.</title>
        <authorList>
            <person name="Zhiqiu Y."/>
            <person name="Chao Y."/>
            <person name="Yuhui D."/>
            <person name="Di H."/>
            <person name="Bin L."/>
        </authorList>
    </citation>
    <scope>NUCLEOTIDE SEQUENCE [LARGE SCALE GENOMIC DNA]</scope>
    <source>
        <strain evidence="2 3">PCM_1210</strain>
    </source>
</reference>
<accession>A0ABD7Q7H1</accession>
<comment type="caution">
    <text evidence="2">The sequence shown here is derived from an EMBL/GenBank/DDBJ whole genome shotgun (WGS) entry which is preliminary data.</text>
</comment>
<evidence type="ECO:0000313" key="2">
    <source>
        <dbReference type="EMBL" id="TBL69136.1"/>
    </source>
</evidence>
<organism evidence="2 3">
    <name type="scientific">Hafnia alvei</name>
    <dbReference type="NCBI Taxonomy" id="569"/>
    <lineage>
        <taxon>Bacteria</taxon>
        <taxon>Pseudomonadati</taxon>
        <taxon>Pseudomonadota</taxon>
        <taxon>Gammaproteobacteria</taxon>
        <taxon>Enterobacterales</taxon>
        <taxon>Hafniaceae</taxon>
        <taxon>Hafnia</taxon>
    </lineage>
</organism>